<proteinExistence type="predicted"/>
<organism evidence="2 3">
    <name type="scientific">Hyella patelloides LEGE 07179</name>
    <dbReference type="NCBI Taxonomy" id="945734"/>
    <lineage>
        <taxon>Bacteria</taxon>
        <taxon>Bacillati</taxon>
        <taxon>Cyanobacteriota</taxon>
        <taxon>Cyanophyceae</taxon>
        <taxon>Pleurocapsales</taxon>
        <taxon>Hyellaceae</taxon>
        <taxon>Hyella</taxon>
    </lineage>
</organism>
<dbReference type="InterPro" id="IPR025458">
    <property type="entry name" value="DUF4278"/>
</dbReference>
<evidence type="ECO:0000313" key="2">
    <source>
        <dbReference type="EMBL" id="VEP15790.1"/>
    </source>
</evidence>
<feature type="region of interest" description="Disordered" evidence="1">
    <location>
        <begin position="40"/>
        <end position="61"/>
    </location>
</feature>
<gene>
    <name evidence="2" type="ORF">H1P_3700007</name>
</gene>
<protein>
    <recommendedName>
        <fullName evidence="4">DUF4278 domain-containing protein</fullName>
    </recommendedName>
</protein>
<name>A0A563VWJ4_9CYAN</name>
<dbReference type="OrthoDB" id="515032at2"/>
<accession>A0A563VWJ4</accession>
<dbReference type="Pfam" id="PF14105">
    <property type="entry name" value="DUF4278"/>
    <property type="match status" value="1"/>
</dbReference>
<dbReference type="Proteomes" id="UP000320055">
    <property type="component" value="Unassembled WGS sequence"/>
</dbReference>
<evidence type="ECO:0008006" key="4">
    <source>
        <dbReference type="Google" id="ProtNLM"/>
    </source>
</evidence>
<dbReference type="AlphaFoldDB" id="A0A563VWJ4"/>
<evidence type="ECO:0000256" key="1">
    <source>
        <dbReference type="SAM" id="MobiDB-lite"/>
    </source>
</evidence>
<evidence type="ECO:0000313" key="3">
    <source>
        <dbReference type="Proteomes" id="UP000320055"/>
    </source>
</evidence>
<dbReference type="RefSeq" id="WP_144874596.1">
    <property type="nucleotide sequence ID" value="NZ_LR214106.1"/>
</dbReference>
<reference evidence="2 3" key="1">
    <citation type="submission" date="2019-01" db="EMBL/GenBank/DDBJ databases">
        <authorList>
            <person name="Brito A."/>
        </authorList>
    </citation>
    <scope>NUCLEOTIDE SEQUENCE [LARGE SCALE GENOMIC DNA]</scope>
    <source>
        <strain evidence="2">1</strain>
    </source>
</reference>
<sequence length="61" mass="7326">MKLHFHGGTYEDHHIELKVTEGQVGGRYRGTPWKMHRLLKRQQRRSDSSQLKYRGISYNKE</sequence>
<keyword evidence="3" id="KW-1185">Reference proteome</keyword>
<dbReference type="EMBL" id="CAACVJ010000302">
    <property type="protein sequence ID" value="VEP15790.1"/>
    <property type="molecule type" value="Genomic_DNA"/>
</dbReference>